<dbReference type="SUPFAM" id="SSF51430">
    <property type="entry name" value="NAD(P)-linked oxidoreductase"/>
    <property type="match status" value="1"/>
</dbReference>
<dbReference type="InterPro" id="IPR020471">
    <property type="entry name" value="AKR"/>
</dbReference>
<sequence>MRTTPLGRTGLTASAQGFGCMRLDDARPESEKVVHHALDLGVTFLDTAAMYGTKPGDNELLVGRALRTRRAEALLCTKFGVELGDGWWKYRGDRDYVHASCEASLRRLGTDVIDLYYLHHRIDEVPIEETVGAMGELVAAGKVRHLGLSNITVEDLRRAHATHAIAAIQPEWSLIDRAIEGDLVPVCAELGVGVVPYCPQGRGQLFAEPAVRRVASRNGIQPGQAALAWIHSRASKWGVEVVPIPGTTRVSHLDENAAAVGIALSDADLAELEESIVKEGTD</sequence>
<dbReference type="RefSeq" id="WP_130346539.1">
    <property type="nucleotide sequence ID" value="NZ_SGWQ01000009.1"/>
</dbReference>
<dbReference type="InterPro" id="IPR050791">
    <property type="entry name" value="Aldo-Keto_reductase"/>
</dbReference>
<accession>A0A4Q7KG71</accession>
<name>A0A4Q7KG71_9PSEU</name>
<reference evidence="3 4" key="1">
    <citation type="submission" date="2019-02" db="EMBL/GenBank/DDBJ databases">
        <title>Genomic Encyclopedia of Type Strains, Phase IV (KMG-IV): sequencing the most valuable type-strain genomes for metagenomic binning, comparative biology and taxonomic classification.</title>
        <authorList>
            <person name="Goeker M."/>
        </authorList>
    </citation>
    <scope>NUCLEOTIDE SEQUENCE [LARGE SCALE GENOMIC DNA]</scope>
    <source>
        <strain evidence="3 4">DSM 101727</strain>
    </source>
</reference>
<comment type="caution">
    <text evidence="3">The sequence shown here is derived from an EMBL/GenBank/DDBJ whole genome shotgun (WGS) entry which is preliminary data.</text>
</comment>
<proteinExistence type="predicted"/>
<dbReference type="Pfam" id="PF00248">
    <property type="entry name" value="Aldo_ket_red"/>
    <property type="match status" value="1"/>
</dbReference>
<evidence type="ECO:0000259" key="2">
    <source>
        <dbReference type="Pfam" id="PF00248"/>
    </source>
</evidence>
<dbReference type="GO" id="GO:0005737">
    <property type="term" value="C:cytoplasm"/>
    <property type="evidence" value="ECO:0007669"/>
    <property type="project" value="TreeGrafter"/>
</dbReference>
<gene>
    <name evidence="3" type="ORF">EV193_10919</name>
</gene>
<dbReference type="GO" id="GO:0016491">
    <property type="term" value="F:oxidoreductase activity"/>
    <property type="evidence" value="ECO:0007669"/>
    <property type="project" value="UniProtKB-KW"/>
</dbReference>
<organism evidence="3 4">
    <name type="scientific">Herbihabitans rhizosphaerae</name>
    <dbReference type="NCBI Taxonomy" id="1872711"/>
    <lineage>
        <taxon>Bacteria</taxon>
        <taxon>Bacillati</taxon>
        <taxon>Actinomycetota</taxon>
        <taxon>Actinomycetes</taxon>
        <taxon>Pseudonocardiales</taxon>
        <taxon>Pseudonocardiaceae</taxon>
        <taxon>Herbihabitans</taxon>
    </lineage>
</organism>
<keyword evidence="1" id="KW-0560">Oxidoreductase</keyword>
<evidence type="ECO:0000256" key="1">
    <source>
        <dbReference type="ARBA" id="ARBA00023002"/>
    </source>
</evidence>
<dbReference type="Proteomes" id="UP000294257">
    <property type="component" value="Unassembled WGS sequence"/>
</dbReference>
<dbReference type="PANTHER" id="PTHR43625:SF40">
    <property type="entry name" value="ALDO-KETO REDUCTASE YAKC [NADP(+)]"/>
    <property type="match status" value="1"/>
</dbReference>
<dbReference type="InterPro" id="IPR036812">
    <property type="entry name" value="NAD(P)_OxRdtase_dom_sf"/>
</dbReference>
<dbReference type="OrthoDB" id="9768793at2"/>
<dbReference type="AlphaFoldDB" id="A0A4Q7KG71"/>
<protein>
    <submittedName>
        <fullName evidence="3">Aryl-alcohol dehydrogenase-like predicted oxidoreductase</fullName>
    </submittedName>
</protein>
<keyword evidence="4" id="KW-1185">Reference proteome</keyword>
<dbReference type="PRINTS" id="PR00069">
    <property type="entry name" value="ALDKETRDTASE"/>
</dbReference>
<dbReference type="InterPro" id="IPR023210">
    <property type="entry name" value="NADP_OxRdtase_dom"/>
</dbReference>
<feature type="domain" description="NADP-dependent oxidoreductase" evidence="2">
    <location>
        <begin position="17"/>
        <end position="275"/>
    </location>
</feature>
<evidence type="ECO:0000313" key="3">
    <source>
        <dbReference type="EMBL" id="RZS34232.1"/>
    </source>
</evidence>
<dbReference type="PANTHER" id="PTHR43625">
    <property type="entry name" value="AFLATOXIN B1 ALDEHYDE REDUCTASE"/>
    <property type="match status" value="1"/>
</dbReference>
<evidence type="ECO:0000313" key="4">
    <source>
        <dbReference type="Proteomes" id="UP000294257"/>
    </source>
</evidence>
<dbReference type="EMBL" id="SGWQ01000009">
    <property type="protein sequence ID" value="RZS34232.1"/>
    <property type="molecule type" value="Genomic_DNA"/>
</dbReference>
<dbReference type="Gene3D" id="3.20.20.100">
    <property type="entry name" value="NADP-dependent oxidoreductase domain"/>
    <property type="match status" value="1"/>
</dbReference>